<keyword evidence="2" id="KW-0732">Signal</keyword>
<evidence type="ECO:0008006" key="5">
    <source>
        <dbReference type="Google" id="ProtNLM"/>
    </source>
</evidence>
<feature type="signal peptide" evidence="2">
    <location>
        <begin position="1"/>
        <end position="22"/>
    </location>
</feature>
<dbReference type="EMBL" id="FQXV01000009">
    <property type="protein sequence ID" value="SHI13448.1"/>
    <property type="molecule type" value="Genomic_DNA"/>
</dbReference>
<accession>A0A1M5YNF5</accession>
<reference evidence="3 4" key="1">
    <citation type="submission" date="2016-11" db="EMBL/GenBank/DDBJ databases">
        <authorList>
            <person name="Jaros S."/>
            <person name="Januszkiewicz K."/>
            <person name="Wedrychowicz H."/>
        </authorList>
    </citation>
    <scope>NUCLEOTIDE SEQUENCE [LARGE SCALE GENOMIC DNA]</scope>
    <source>
        <strain evidence="3 4">DSM 10068</strain>
    </source>
</reference>
<dbReference type="RefSeq" id="WP_073079888.1">
    <property type="nucleotide sequence ID" value="NZ_FQXV01000009.1"/>
</dbReference>
<name>A0A1M5YNF5_9FIRM</name>
<dbReference type="OrthoDB" id="1822796at2"/>
<feature type="chain" id="PRO_5009915317" description="DUF4358 domain-containing protein" evidence="2">
    <location>
        <begin position="23"/>
        <end position="230"/>
    </location>
</feature>
<evidence type="ECO:0000256" key="1">
    <source>
        <dbReference type="SAM" id="MobiDB-lite"/>
    </source>
</evidence>
<gene>
    <name evidence="3" type="ORF">SAMN02745823_02693</name>
</gene>
<protein>
    <recommendedName>
        <fullName evidence="5">DUF4358 domain-containing protein</fullName>
    </recommendedName>
</protein>
<evidence type="ECO:0000313" key="4">
    <source>
        <dbReference type="Proteomes" id="UP000183995"/>
    </source>
</evidence>
<evidence type="ECO:0000256" key="2">
    <source>
        <dbReference type="SAM" id="SignalP"/>
    </source>
</evidence>
<feature type="region of interest" description="Disordered" evidence="1">
    <location>
        <begin position="23"/>
        <end position="60"/>
    </location>
</feature>
<keyword evidence="4" id="KW-1185">Reference proteome</keyword>
<evidence type="ECO:0000313" key="3">
    <source>
        <dbReference type="EMBL" id="SHI13448.1"/>
    </source>
</evidence>
<sequence length="230" mass="24609">MLKKTIPVFALILTLTLFSSCASETPQTSPSPDASVPADTSADASPDEGGNAGAGASADNGGVPARGVWSNGVYSSVFTGLKFTLPDGWEVSPDEEVAEKMSIAADTLSDKTKWAAAASGLSTIYDMMASDPTTGSNVIVMFENADGMASVSESDYLLAAAMALDPEDYTIDDTYTTKVGATDYKTLHVFEKYIEYDQYFFVHRQGNYMTSFVVTILDDTKIEDFLTHFA</sequence>
<dbReference type="PROSITE" id="PS51257">
    <property type="entry name" value="PROKAR_LIPOPROTEIN"/>
    <property type="match status" value="1"/>
</dbReference>
<dbReference type="Proteomes" id="UP000183995">
    <property type="component" value="Unassembled WGS sequence"/>
</dbReference>
<feature type="compositionally biased region" description="Polar residues" evidence="1">
    <location>
        <begin position="23"/>
        <end position="32"/>
    </location>
</feature>
<organism evidence="3 4">
    <name type="scientific">Sporobacter termitidis DSM 10068</name>
    <dbReference type="NCBI Taxonomy" id="1123282"/>
    <lineage>
        <taxon>Bacteria</taxon>
        <taxon>Bacillati</taxon>
        <taxon>Bacillota</taxon>
        <taxon>Clostridia</taxon>
        <taxon>Eubacteriales</taxon>
        <taxon>Oscillospiraceae</taxon>
        <taxon>Sporobacter</taxon>
    </lineage>
</organism>
<dbReference type="AlphaFoldDB" id="A0A1M5YNF5"/>
<proteinExistence type="predicted"/>